<evidence type="ECO:0000256" key="2">
    <source>
        <dbReference type="ARBA" id="ARBA00022840"/>
    </source>
</evidence>
<dbReference type="Proteomes" id="UP000028194">
    <property type="component" value="Chromosome"/>
</dbReference>
<dbReference type="Pfam" id="PF02933">
    <property type="entry name" value="CDC48_2"/>
    <property type="match status" value="1"/>
</dbReference>
<dbReference type="Gene3D" id="3.10.330.10">
    <property type="match status" value="1"/>
</dbReference>
<dbReference type="Gene3D" id="2.40.40.20">
    <property type="match status" value="1"/>
</dbReference>
<keyword evidence="1" id="KW-0547">Nucleotide-binding</keyword>
<dbReference type="GO" id="GO:0051301">
    <property type="term" value="P:cell division"/>
    <property type="evidence" value="ECO:0007669"/>
    <property type="project" value="UniProtKB-KW"/>
</dbReference>
<evidence type="ECO:0000256" key="1">
    <source>
        <dbReference type="ARBA" id="ARBA00022741"/>
    </source>
</evidence>
<evidence type="ECO:0000313" key="6">
    <source>
        <dbReference type="Proteomes" id="UP000028194"/>
    </source>
</evidence>
<dbReference type="InterPro" id="IPR003338">
    <property type="entry name" value="CDC4_N-term_subdom"/>
</dbReference>
<protein>
    <submittedName>
        <fullName evidence="5">Cell division protein 48 (CDC48), domain 2/Cell division protein 48 (CDC48), N-terminal domain</fullName>
    </submittedName>
</protein>
<feature type="domain" description="CDC48 N-terminal subdomain" evidence="4">
    <location>
        <begin position="15"/>
        <end position="100"/>
    </location>
</feature>
<keyword evidence="5" id="KW-0131">Cell cycle</keyword>
<dbReference type="InterPro" id="IPR004201">
    <property type="entry name" value="Cdc48_dom2"/>
</dbReference>
<dbReference type="EMBL" id="CP007174">
    <property type="protein sequence ID" value="AIF85315.1"/>
    <property type="molecule type" value="Genomic_DNA"/>
</dbReference>
<dbReference type="SUPFAM" id="SSF50692">
    <property type="entry name" value="ADC-like"/>
    <property type="match status" value="1"/>
</dbReference>
<reference evidence="5 6" key="1">
    <citation type="journal article" date="2014" name="PLoS ONE">
        <title>Genome Sequence of Candidatus Nitrososphaera evergladensis from Group I.1b Enriched from Everglades Soil Reveals Novel Genomic Features of the Ammonia-Oxidizing Archaea.</title>
        <authorList>
            <person name="Zhalnina K.V."/>
            <person name="Dias R."/>
            <person name="Leonard M.T."/>
            <person name="Dorr de Quadros P."/>
            <person name="Camargo F.A."/>
            <person name="Drew J.C."/>
            <person name="Farmerie W.G."/>
            <person name="Daroub S.H."/>
            <person name="Triplett E.W."/>
        </authorList>
    </citation>
    <scope>NUCLEOTIDE SEQUENCE [LARGE SCALE GENOMIC DNA]</scope>
    <source>
        <strain evidence="5 6">SR1</strain>
    </source>
</reference>
<dbReference type="eggNOG" id="arCOG01308">
    <property type="taxonomic scope" value="Archaea"/>
</dbReference>
<gene>
    <name evidence="5" type="ORF">NTE_03286</name>
</gene>
<proteinExistence type="predicted"/>
<feature type="domain" description="CDC48" evidence="3">
    <location>
        <begin position="113"/>
        <end position="176"/>
    </location>
</feature>
<dbReference type="SMART" id="SM01073">
    <property type="entry name" value="CDC48_N"/>
    <property type="match status" value="1"/>
</dbReference>
<dbReference type="KEGG" id="nev:NTE_03286"/>
<evidence type="ECO:0000313" key="5">
    <source>
        <dbReference type="EMBL" id="AIF85315.1"/>
    </source>
</evidence>
<evidence type="ECO:0000259" key="3">
    <source>
        <dbReference type="SMART" id="SM01072"/>
    </source>
</evidence>
<keyword evidence="6" id="KW-1185">Reference proteome</keyword>
<name>A0A075MVP2_9ARCH</name>
<evidence type="ECO:0000259" key="4">
    <source>
        <dbReference type="SMART" id="SM01073"/>
    </source>
</evidence>
<dbReference type="Pfam" id="PF02359">
    <property type="entry name" value="CDC48_N"/>
    <property type="match status" value="1"/>
</dbReference>
<dbReference type="AlphaFoldDB" id="A0A075MVP2"/>
<dbReference type="GO" id="GO:0005524">
    <property type="term" value="F:ATP binding"/>
    <property type="evidence" value="ECO:0007669"/>
    <property type="project" value="UniProtKB-KW"/>
</dbReference>
<dbReference type="SMART" id="SM01072">
    <property type="entry name" value="CDC48_2"/>
    <property type="match status" value="1"/>
</dbReference>
<dbReference type="InterPro" id="IPR009010">
    <property type="entry name" value="Asp_de-COase-like_dom_sf"/>
</dbReference>
<dbReference type="SUPFAM" id="SSF54585">
    <property type="entry name" value="Cdc48 domain 2-like"/>
    <property type="match status" value="1"/>
</dbReference>
<organism evidence="5 6">
    <name type="scientific">Candidatus Nitrososphaera evergladensis SR1</name>
    <dbReference type="NCBI Taxonomy" id="1459636"/>
    <lineage>
        <taxon>Archaea</taxon>
        <taxon>Nitrososphaerota</taxon>
        <taxon>Nitrososphaeria</taxon>
        <taxon>Nitrososphaerales</taxon>
        <taxon>Nitrososphaeraceae</taxon>
        <taxon>Nitrososphaera</taxon>
    </lineage>
</organism>
<accession>A0A075MVP2</accession>
<dbReference type="STRING" id="1459636.NTE_03286"/>
<keyword evidence="5" id="KW-0132">Cell division</keyword>
<dbReference type="InterPro" id="IPR029067">
    <property type="entry name" value="CDC48_domain_2-like_sf"/>
</dbReference>
<keyword evidence="2" id="KW-0067">ATP-binding</keyword>
<dbReference type="HOGENOM" id="CLU_1010488_0_0_2"/>
<sequence>MLSSSNTEGDNEKAYLTVHEGYTRDIGRGVARIDRESMDSAGIAEGDIIQIIGKRKTVARCHALYPSDEGRRKIIRIDGVIRANSDTKIGETVRVRKIIAPSASRVVVRPRESIPPLDEHYLTDALNGVPLVQGDNFLVPYFGGRLAFQAVSTEPQGAIVVDQQTIFFIANGESLIRFTITDLVRQEERGRSYLVLKFTLQGFGVSEAGEFQRRIEEDSDLAKTCNRHLDVITKEVAKKNDNPSTTIDIVTEANRKDILREIKFDIIKKMMNLEK</sequence>
<dbReference type="FunFam" id="2.40.40.20:FF:000007">
    <property type="entry name" value="AAA family ATPase"/>
    <property type="match status" value="1"/>
</dbReference>